<reference evidence="2 3" key="1">
    <citation type="journal article" date="2012" name="PLoS ONE">
        <title>Genome sequence and transcriptome analysis of the radioresistant bacterium Deinococcus gobiensis: insights into the extreme environmental adaptations.</title>
        <authorList>
            <person name="Yuan M."/>
            <person name="Chen M."/>
            <person name="Zhang W."/>
            <person name="Lu W."/>
            <person name="Wang J."/>
            <person name="Yang M."/>
            <person name="Zhao P."/>
            <person name="Tang R."/>
            <person name="Li X."/>
            <person name="Hao Y."/>
            <person name="Zhou Z."/>
            <person name="Zhan Y."/>
            <person name="Yu H."/>
            <person name="Teng C."/>
            <person name="Yan Y."/>
            <person name="Ping S."/>
            <person name="Wang Y."/>
            <person name="Lin M."/>
        </authorList>
    </citation>
    <scope>NUCLEOTIDE SEQUENCE [LARGE SCALE GENOMIC DNA]</scope>
    <source>
        <strain evidence="3">DSM 21396 / JCM 16679 / CGMCC 1.7299 / I-0</strain>
        <plasmid evidence="2">P2</plasmid>
    </source>
</reference>
<gene>
    <name evidence="2" type="ordered locus">DGo_PB0357</name>
</gene>
<organism evidence="2 3">
    <name type="scientific">Deinococcus gobiensis (strain DSM 21396 / JCM 16679 / CGMCC 1.7299 / I-0)</name>
    <dbReference type="NCBI Taxonomy" id="745776"/>
    <lineage>
        <taxon>Bacteria</taxon>
        <taxon>Thermotogati</taxon>
        <taxon>Deinococcota</taxon>
        <taxon>Deinococci</taxon>
        <taxon>Deinococcales</taxon>
        <taxon>Deinococcaceae</taxon>
        <taxon>Deinococcus</taxon>
    </lineage>
</organism>
<protein>
    <submittedName>
        <fullName evidence="2">Uncharacterized protein</fullName>
    </submittedName>
</protein>
<evidence type="ECO:0000256" key="1">
    <source>
        <dbReference type="SAM" id="MobiDB-lite"/>
    </source>
</evidence>
<dbReference type="EMBL" id="CP002193">
    <property type="protein sequence ID" value="AFD27626.1"/>
    <property type="molecule type" value="Genomic_DNA"/>
</dbReference>
<sequence length="44" mass="4504">MGAVWAADAQASAYGGTGGGSQATPDEQRLRETPTTLVTPLALW</sequence>
<dbReference type="HOGENOM" id="CLU_3215249_0_0_0"/>
<dbReference type="Proteomes" id="UP000007575">
    <property type="component" value="Plasmid P2"/>
</dbReference>
<evidence type="ECO:0000313" key="2">
    <source>
        <dbReference type="EMBL" id="AFD27626.1"/>
    </source>
</evidence>
<feature type="region of interest" description="Disordered" evidence="1">
    <location>
        <begin position="1"/>
        <end position="44"/>
    </location>
</feature>
<name>H8H279_DEIGI</name>
<evidence type="ECO:0000313" key="3">
    <source>
        <dbReference type="Proteomes" id="UP000007575"/>
    </source>
</evidence>
<proteinExistence type="predicted"/>
<geneLocation type="plasmid" evidence="2 3">
    <name>P2</name>
</geneLocation>
<accession>H8H279</accession>
<dbReference type="KEGG" id="dgo:DGo_PB0357"/>
<keyword evidence="3" id="KW-1185">Reference proteome</keyword>
<dbReference type="AlphaFoldDB" id="H8H279"/>
<keyword evidence="2" id="KW-0614">Plasmid</keyword>